<dbReference type="PROSITE" id="PS51257">
    <property type="entry name" value="PROKAR_LIPOPROTEIN"/>
    <property type="match status" value="1"/>
</dbReference>
<dbReference type="Pfam" id="PF06439">
    <property type="entry name" value="3keto-disac_hyd"/>
    <property type="match status" value="1"/>
</dbReference>
<evidence type="ECO:0000256" key="1">
    <source>
        <dbReference type="SAM" id="SignalP"/>
    </source>
</evidence>
<sequence length="296" mass="33182">MKKIFLHRKRIALVAGTVLISLASIFSCTNEKREDPNKEEWLSLFNGKNLDKWTPKIVGYEAGVNHKNTFLVEDSLLKVRYAKQDTFKNEFGHLFYADKYSHYRLRATYRFVGEQMTGGPGWAFRNNGFMLHCQSPQSMGLHQDFPISLEMQLLGGSGVGERSTGNLCTPGTHVILGDSLFTPHCVGSSSKTYHGDQWVEVEALVLGDSLIQHIVEGEVVLEYRNPTIDGGNVSGHGAEMKKDGTPLKEGYISIQSETHPIDFKSIEILDLCGCMDPKAKNYKSYYVKADNSKCIY</sequence>
<feature type="chain" id="PRO_5046863597" evidence="1">
    <location>
        <begin position="24"/>
        <end position="296"/>
    </location>
</feature>
<proteinExistence type="predicted"/>
<dbReference type="EMBL" id="JAUJEA010000001">
    <property type="protein sequence ID" value="MDN5200249.1"/>
    <property type="molecule type" value="Genomic_DNA"/>
</dbReference>
<dbReference type="Gene3D" id="2.60.120.560">
    <property type="entry name" value="Exo-inulinase, domain 1"/>
    <property type="match status" value="1"/>
</dbReference>
<organism evidence="3 4">
    <name type="scientific">Splendidivirga corallicola</name>
    <dbReference type="NCBI Taxonomy" id="3051826"/>
    <lineage>
        <taxon>Bacteria</taxon>
        <taxon>Pseudomonadati</taxon>
        <taxon>Bacteroidota</taxon>
        <taxon>Cytophagia</taxon>
        <taxon>Cytophagales</taxon>
        <taxon>Splendidivirgaceae</taxon>
        <taxon>Splendidivirga</taxon>
    </lineage>
</organism>
<dbReference type="Proteomes" id="UP001172082">
    <property type="component" value="Unassembled WGS sequence"/>
</dbReference>
<gene>
    <name evidence="3" type="ORF">QQ008_02730</name>
</gene>
<keyword evidence="4" id="KW-1185">Reference proteome</keyword>
<feature type="signal peptide" evidence="1">
    <location>
        <begin position="1"/>
        <end position="23"/>
    </location>
</feature>
<accession>A0ABT8KJ29</accession>
<evidence type="ECO:0000259" key="2">
    <source>
        <dbReference type="Pfam" id="PF06439"/>
    </source>
</evidence>
<comment type="caution">
    <text evidence="3">The sequence shown here is derived from an EMBL/GenBank/DDBJ whole genome shotgun (WGS) entry which is preliminary data.</text>
</comment>
<keyword evidence="1" id="KW-0732">Signal</keyword>
<feature type="domain" description="3-keto-alpha-glucoside-1,2-lyase/3-keto-2-hydroxy-glucal hydratase" evidence="2">
    <location>
        <begin position="40"/>
        <end position="268"/>
    </location>
</feature>
<evidence type="ECO:0000313" key="4">
    <source>
        <dbReference type="Proteomes" id="UP001172082"/>
    </source>
</evidence>
<protein>
    <submittedName>
        <fullName evidence="3">DUF1080 domain-containing protein</fullName>
    </submittedName>
</protein>
<dbReference type="InterPro" id="IPR010496">
    <property type="entry name" value="AL/BT2_dom"/>
</dbReference>
<name>A0ABT8KJ29_9BACT</name>
<evidence type="ECO:0000313" key="3">
    <source>
        <dbReference type="EMBL" id="MDN5200249.1"/>
    </source>
</evidence>
<reference evidence="3" key="1">
    <citation type="submission" date="2023-06" db="EMBL/GenBank/DDBJ databases">
        <title>Genomic of Parafulvivirga corallium.</title>
        <authorList>
            <person name="Wang G."/>
        </authorList>
    </citation>
    <scope>NUCLEOTIDE SEQUENCE</scope>
    <source>
        <strain evidence="3">BMA10</strain>
    </source>
</reference>
<dbReference type="RefSeq" id="WP_346750275.1">
    <property type="nucleotide sequence ID" value="NZ_JAUJEA010000001.1"/>
</dbReference>